<feature type="region of interest" description="Disordered" evidence="6">
    <location>
        <begin position="14"/>
        <end position="56"/>
    </location>
</feature>
<dbReference type="SMART" id="SM00356">
    <property type="entry name" value="ZnF_C3H1"/>
    <property type="match status" value="1"/>
</dbReference>
<evidence type="ECO:0000256" key="5">
    <source>
        <dbReference type="PROSITE-ProRule" id="PRU00723"/>
    </source>
</evidence>
<proteinExistence type="predicted"/>
<evidence type="ECO:0000313" key="10">
    <source>
        <dbReference type="Proteomes" id="UP000759537"/>
    </source>
</evidence>
<comment type="subcellular location">
    <subcellularLocation>
        <location evidence="4">Nucleus</location>
    </subcellularLocation>
</comment>
<dbReference type="InterPro" id="IPR036855">
    <property type="entry name" value="Znf_CCCH_sf"/>
</dbReference>
<feature type="compositionally biased region" description="Polar residues" evidence="6">
    <location>
        <begin position="46"/>
        <end position="56"/>
    </location>
</feature>
<feature type="region of interest" description="Disordered" evidence="6">
    <location>
        <begin position="772"/>
        <end position="838"/>
    </location>
</feature>
<protein>
    <recommendedName>
        <fullName evidence="11">MHC class I region proline-rich protein CAT53</fullName>
    </recommendedName>
</protein>
<feature type="compositionally biased region" description="Polar residues" evidence="6">
    <location>
        <begin position="14"/>
        <end position="25"/>
    </location>
</feature>
<name>A0A9P5N3K7_9AGAM</name>
<feature type="compositionally biased region" description="Low complexity" evidence="6">
    <location>
        <begin position="772"/>
        <end position="805"/>
    </location>
</feature>
<gene>
    <name evidence="9" type="ORF">DFH94DRAFT_269464</name>
</gene>
<dbReference type="AlphaFoldDB" id="A0A9P5N3K7"/>
<comment type="caution">
    <text evidence="9">The sequence shown here is derived from an EMBL/GenBank/DDBJ whole genome shotgun (WGS) entry which is preliminary data.</text>
</comment>
<feature type="region of interest" description="Disordered" evidence="6">
    <location>
        <begin position="245"/>
        <end position="265"/>
    </location>
</feature>
<dbReference type="PROSITE" id="PS50103">
    <property type="entry name" value="ZF_C3H1"/>
    <property type="match status" value="1"/>
</dbReference>
<keyword evidence="1 5" id="KW-0479">Metal-binding</keyword>
<dbReference type="InterPro" id="IPR000571">
    <property type="entry name" value="Znf_CCCH"/>
</dbReference>
<dbReference type="Pfam" id="PF08711">
    <property type="entry name" value="Med26"/>
    <property type="match status" value="1"/>
</dbReference>
<dbReference type="Gene3D" id="1.20.930.10">
    <property type="entry name" value="Conserved domain common to transcription factors TFIIS, elongin A, CRSP70"/>
    <property type="match status" value="1"/>
</dbReference>
<feature type="zinc finger region" description="C3H1-type" evidence="5">
    <location>
        <begin position="841"/>
        <end position="868"/>
    </location>
</feature>
<dbReference type="GO" id="GO:0008270">
    <property type="term" value="F:zinc ion binding"/>
    <property type="evidence" value="ECO:0007669"/>
    <property type="project" value="UniProtKB-KW"/>
</dbReference>
<dbReference type="OrthoDB" id="6159439at2759"/>
<dbReference type="Proteomes" id="UP000759537">
    <property type="component" value="Unassembled WGS sequence"/>
</dbReference>
<feature type="compositionally biased region" description="Basic and acidic residues" evidence="6">
    <location>
        <begin position="809"/>
        <end position="821"/>
    </location>
</feature>
<feature type="compositionally biased region" description="Polar residues" evidence="6">
    <location>
        <begin position="247"/>
        <end position="263"/>
    </location>
</feature>
<evidence type="ECO:0000259" key="7">
    <source>
        <dbReference type="PROSITE" id="PS50103"/>
    </source>
</evidence>
<dbReference type="EMBL" id="WHVB01000003">
    <property type="protein sequence ID" value="KAF8485275.1"/>
    <property type="molecule type" value="Genomic_DNA"/>
</dbReference>
<keyword evidence="3 5" id="KW-0862">Zinc</keyword>
<evidence type="ECO:0000256" key="2">
    <source>
        <dbReference type="ARBA" id="ARBA00022771"/>
    </source>
</evidence>
<dbReference type="SUPFAM" id="SSF47676">
    <property type="entry name" value="Conserved domain common to transcription factors TFIIS, elongin A, CRSP70"/>
    <property type="match status" value="1"/>
</dbReference>
<feature type="domain" description="C3H1-type" evidence="7">
    <location>
        <begin position="841"/>
        <end position="868"/>
    </location>
</feature>
<feature type="compositionally biased region" description="Polar residues" evidence="6">
    <location>
        <begin position="153"/>
        <end position="176"/>
    </location>
</feature>
<dbReference type="PROSITE" id="PS51319">
    <property type="entry name" value="TFIIS_N"/>
    <property type="match status" value="1"/>
</dbReference>
<reference evidence="9" key="1">
    <citation type="submission" date="2019-10" db="EMBL/GenBank/DDBJ databases">
        <authorList>
            <consortium name="DOE Joint Genome Institute"/>
            <person name="Kuo A."/>
            <person name="Miyauchi S."/>
            <person name="Kiss E."/>
            <person name="Drula E."/>
            <person name="Kohler A."/>
            <person name="Sanchez-Garcia M."/>
            <person name="Andreopoulos B."/>
            <person name="Barry K.W."/>
            <person name="Bonito G."/>
            <person name="Buee M."/>
            <person name="Carver A."/>
            <person name="Chen C."/>
            <person name="Cichocki N."/>
            <person name="Clum A."/>
            <person name="Culley D."/>
            <person name="Crous P.W."/>
            <person name="Fauchery L."/>
            <person name="Girlanda M."/>
            <person name="Hayes R."/>
            <person name="Keri Z."/>
            <person name="LaButti K."/>
            <person name="Lipzen A."/>
            <person name="Lombard V."/>
            <person name="Magnuson J."/>
            <person name="Maillard F."/>
            <person name="Morin E."/>
            <person name="Murat C."/>
            <person name="Nolan M."/>
            <person name="Ohm R."/>
            <person name="Pangilinan J."/>
            <person name="Pereira M."/>
            <person name="Perotto S."/>
            <person name="Peter M."/>
            <person name="Riley R."/>
            <person name="Sitrit Y."/>
            <person name="Stielow B."/>
            <person name="Szollosi G."/>
            <person name="Zifcakova L."/>
            <person name="Stursova M."/>
            <person name="Spatafora J.W."/>
            <person name="Tedersoo L."/>
            <person name="Vaario L.-M."/>
            <person name="Yamada A."/>
            <person name="Yan M."/>
            <person name="Wang P."/>
            <person name="Xu J."/>
            <person name="Bruns T."/>
            <person name="Baldrian P."/>
            <person name="Vilgalys R."/>
            <person name="Henrissat B."/>
            <person name="Grigoriev I.V."/>
            <person name="Hibbett D."/>
            <person name="Nagy L.G."/>
            <person name="Martin F.M."/>
        </authorList>
    </citation>
    <scope>NUCLEOTIDE SEQUENCE</scope>
    <source>
        <strain evidence="9">Prilba</strain>
    </source>
</reference>
<keyword evidence="10" id="KW-1185">Reference proteome</keyword>
<feature type="compositionally biased region" description="Low complexity" evidence="6">
    <location>
        <begin position="444"/>
        <end position="461"/>
    </location>
</feature>
<feature type="region of interest" description="Disordered" evidence="6">
    <location>
        <begin position="635"/>
        <end position="660"/>
    </location>
</feature>
<feature type="region of interest" description="Disordered" evidence="6">
    <location>
        <begin position="124"/>
        <end position="179"/>
    </location>
</feature>
<feature type="domain" description="TFIIS N-terminal" evidence="8">
    <location>
        <begin position="336"/>
        <end position="415"/>
    </location>
</feature>
<feature type="compositionally biased region" description="Basic and acidic residues" evidence="6">
    <location>
        <begin position="643"/>
        <end position="660"/>
    </location>
</feature>
<sequence length="870" mass="93229">MDVYSNASTWLQHSPTQVAQSSPAVQNDIADSQRPPNSNDWKDRSPSVSDSNGASTVSGSIDLHDFGLGDLSAPQTSSTSLAASSPFFNYPNNFFLSSVPSPYNAMSYGSSSWSPQPGQVPLSTYSTLNGATSANSQSSTSQPSQTNIDPALTTLNTSTPQLSYSPPANIPQQASQHHLPLHSQYPQLSSLSIPYTHASPPPLASNLSQTAQSQLQSQSQQQQASQGTLSPFALHAPHHLSAIPPSSFYTASSQSDFPASPSQSRREAFLNGIKSSLQSKSFSGGARSVQQLVSRIVEYGILEVSAQTRLDILTKVRDNAGNNYFRAWLENVAAMDIAREWLRAGATGSADNQVLETVMPLLHIADRLPFTGDTLVSSKIGKIVRKLAKDAPIPAVKDMAANLERKWRNQFVFMQDQVIPVDDDVQDAKQKKRKLSDVPSKVGPPAKKSAVSAASSSRPSVIVKKEGKPSTTTTATAAATVKESKSDSSFFSAPKQKPKLPSFKKAPIGMTTPAATKEPPANVAQPSSTDAFQEALKDMRARKPSPSAPSATSNNALASSSVLAGAKPLKKKKSVTWAPDGQLELVKLIERAVYDDDPVDGTPHAVHNVRELDRGEGAALHAHLFEELLDWSEPQPIDIPEDIETRPRGEGSQERSTQEQRELTALGASYLVQPIPESPTDLSPGSILSQEQVDENVVHMLAGAEIDALSWTPAMTTAPLAGASVSELVGQLAEGVDLAIPDALPAPAFDPAVLAQLASSIPQEQLQQLAQMFATQQQQQQPQPQSDQQSWDLQAPAFAADAANASGTPRDRWPPTSEESRWGGSGRGRGRGRPVDGIRQFKSRIPCSFYAQGRCKYGDQCNFSHDQSLS</sequence>
<accession>A0A9P5N3K7</accession>
<dbReference type="Gene3D" id="2.30.30.1190">
    <property type="match status" value="1"/>
</dbReference>
<evidence type="ECO:0000256" key="1">
    <source>
        <dbReference type="ARBA" id="ARBA00022723"/>
    </source>
</evidence>
<evidence type="ECO:0008006" key="11">
    <source>
        <dbReference type="Google" id="ProtNLM"/>
    </source>
</evidence>
<keyword evidence="4" id="KW-0539">Nucleus</keyword>
<dbReference type="InterPro" id="IPR041367">
    <property type="entry name" value="Znf-CCCH_4"/>
</dbReference>
<feature type="region of interest" description="Disordered" evidence="6">
    <location>
        <begin position="425"/>
        <end position="529"/>
    </location>
</feature>
<evidence type="ECO:0000256" key="3">
    <source>
        <dbReference type="ARBA" id="ARBA00022833"/>
    </source>
</evidence>
<feature type="compositionally biased region" description="Low complexity" evidence="6">
    <location>
        <begin position="204"/>
        <end position="226"/>
    </location>
</feature>
<dbReference type="InterPro" id="IPR035441">
    <property type="entry name" value="TFIIS/LEDGF_dom_sf"/>
</dbReference>
<feature type="compositionally biased region" description="Low complexity" evidence="6">
    <location>
        <begin position="471"/>
        <end position="480"/>
    </location>
</feature>
<keyword evidence="2 5" id="KW-0863">Zinc-finger</keyword>
<feature type="compositionally biased region" description="Low complexity" evidence="6">
    <location>
        <begin position="131"/>
        <end position="147"/>
    </location>
</feature>
<dbReference type="GO" id="GO:0005634">
    <property type="term" value="C:nucleus"/>
    <property type="evidence" value="ECO:0007669"/>
    <property type="project" value="UniProtKB-SubCell"/>
</dbReference>
<dbReference type="InterPro" id="IPR017923">
    <property type="entry name" value="TFIIS_N"/>
</dbReference>
<evidence type="ECO:0000259" key="8">
    <source>
        <dbReference type="PROSITE" id="PS51319"/>
    </source>
</evidence>
<evidence type="ECO:0000256" key="4">
    <source>
        <dbReference type="PROSITE-ProRule" id="PRU00649"/>
    </source>
</evidence>
<organism evidence="9 10">
    <name type="scientific">Russula ochroleuca</name>
    <dbReference type="NCBI Taxonomy" id="152965"/>
    <lineage>
        <taxon>Eukaryota</taxon>
        <taxon>Fungi</taxon>
        <taxon>Dikarya</taxon>
        <taxon>Basidiomycota</taxon>
        <taxon>Agaricomycotina</taxon>
        <taxon>Agaricomycetes</taxon>
        <taxon>Russulales</taxon>
        <taxon>Russulaceae</taxon>
        <taxon>Russula</taxon>
    </lineage>
</organism>
<feature type="region of interest" description="Disordered" evidence="6">
    <location>
        <begin position="192"/>
        <end position="227"/>
    </location>
</feature>
<reference evidence="9" key="2">
    <citation type="journal article" date="2020" name="Nat. Commun.">
        <title>Large-scale genome sequencing of mycorrhizal fungi provides insights into the early evolution of symbiotic traits.</title>
        <authorList>
            <person name="Miyauchi S."/>
            <person name="Kiss E."/>
            <person name="Kuo A."/>
            <person name="Drula E."/>
            <person name="Kohler A."/>
            <person name="Sanchez-Garcia M."/>
            <person name="Morin E."/>
            <person name="Andreopoulos B."/>
            <person name="Barry K.W."/>
            <person name="Bonito G."/>
            <person name="Buee M."/>
            <person name="Carver A."/>
            <person name="Chen C."/>
            <person name="Cichocki N."/>
            <person name="Clum A."/>
            <person name="Culley D."/>
            <person name="Crous P.W."/>
            <person name="Fauchery L."/>
            <person name="Girlanda M."/>
            <person name="Hayes R.D."/>
            <person name="Keri Z."/>
            <person name="LaButti K."/>
            <person name="Lipzen A."/>
            <person name="Lombard V."/>
            <person name="Magnuson J."/>
            <person name="Maillard F."/>
            <person name="Murat C."/>
            <person name="Nolan M."/>
            <person name="Ohm R.A."/>
            <person name="Pangilinan J."/>
            <person name="Pereira M.F."/>
            <person name="Perotto S."/>
            <person name="Peter M."/>
            <person name="Pfister S."/>
            <person name="Riley R."/>
            <person name="Sitrit Y."/>
            <person name="Stielow J.B."/>
            <person name="Szollosi G."/>
            <person name="Zifcakova L."/>
            <person name="Stursova M."/>
            <person name="Spatafora J.W."/>
            <person name="Tedersoo L."/>
            <person name="Vaario L.M."/>
            <person name="Yamada A."/>
            <person name="Yan M."/>
            <person name="Wang P."/>
            <person name="Xu J."/>
            <person name="Bruns T."/>
            <person name="Baldrian P."/>
            <person name="Vilgalys R."/>
            <person name="Dunand C."/>
            <person name="Henrissat B."/>
            <person name="Grigoriev I.V."/>
            <person name="Hibbett D."/>
            <person name="Nagy L.G."/>
            <person name="Martin F.M."/>
        </authorList>
    </citation>
    <scope>NUCLEOTIDE SEQUENCE</scope>
    <source>
        <strain evidence="9">Prilba</strain>
    </source>
</reference>
<dbReference type="SUPFAM" id="SSF90229">
    <property type="entry name" value="CCCH zinc finger"/>
    <property type="match status" value="1"/>
</dbReference>
<evidence type="ECO:0000256" key="6">
    <source>
        <dbReference type="SAM" id="MobiDB-lite"/>
    </source>
</evidence>
<dbReference type="Pfam" id="PF18044">
    <property type="entry name" value="zf-CCCH_4"/>
    <property type="match status" value="1"/>
</dbReference>
<evidence type="ECO:0000313" key="9">
    <source>
        <dbReference type="EMBL" id="KAF8485275.1"/>
    </source>
</evidence>